<protein>
    <submittedName>
        <fullName evidence="1">Uncharacterized protein</fullName>
    </submittedName>
</protein>
<sequence>VKRKAIANEFNTAWGWQKGDPIYSTSMGWQAGAINGSDYFEPTKRERSLKPCILRALEYAQSKYPGWRNETH</sequence>
<reference evidence="1" key="1">
    <citation type="journal article" date="2014" name="Front. Microbiol.">
        <title>High frequency of phylogenetically diverse reductive dehalogenase-homologous genes in deep subseafloor sedimentary metagenomes.</title>
        <authorList>
            <person name="Kawai M."/>
            <person name="Futagami T."/>
            <person name="Toyoda A."/>
            <person name="Takaki Y."/>
            <person name="Nishi S."/>
            <person name="Hori S."/>
            <person name="Arai W."/>
            <person name="Tsubouchi T."/>
            <person name="Morono Y."/>
            <person name="Uchiyama I."/>
            <person name="Ito T."/>
            <person name="Fujiyama A."/>
            <person name="Inagaki F."/>
            <person name="Takami H."/>
        </authorList>
    </citation>
    <scope>NUCLEOTIDE SEQUENCE</scope>
    <source>
        <strain evidence="1">Expedition CK06-06</strain>
    </source>
</reference>
<comment type="caution">
    <text evidence="1">The sequence shown here is derived from an EMBL/GenBank/DDBJ whole genome shotgun (WGS) entry which is preliminary data.</text>
</comment>
<name>X1C514_9ZZZZ</name>
<dbReference type="EMBL" id="BART01025635">
    <property type="protein sequence ID" value="GAH03186.1"/>
    <property type="molecule type" value="Genomic_DNA"/>
</dbReference>
<proteinExistence type="predicted"/>
<organism evidence="1">
    <name type="scientific">marine sediment metagenome</name>
    <dbReference type="NCBI Taxonomy" id="412755"/>
    <lineage>
        <taxon>unclassified sequences</taxon>
        <taxon>metagenomes</taxon>
        <taxon>ecological metagenomes</taxon>
    </lineage>
</organism>
<accession>X1C514</accession>
<evidence type="ECO:0000313" key="1">
    <source>
        <dbReference type="EMBL" id="GAH03186.1"/>
    </source>
</evidence>
<feature type="non-terminal residue" evidence="1">
    <location>
        <position position="1"/>
    </location>
</feature>
<dbReference type="AlphaFoldDB" id="X1C514"/>
<gene>
    <name evidence="1" type="ORF">S01H4_45970</name>
</gene>